<accession>A0A8J2SV81</accession>
<reference evidence="2" key="1">
    <citation type="submission" date="2021-11" db="EMBL/GenBank/DDBJ databases">
        <authorList>
            <consortium name="Genoscope - CEA"/>
            <person name="William W."/>
        </authorList>
    </citation>
    <scope>NUCLEOTIDE SEQUENCE</scope>
</reference>
<keyword evidence="1" id="KW-0812">Transmembrane</keyword>
<feature type="non-terminal residue" evidence="2">
    <location>
        <position position="230"/>
    </location>
</feature>
<keyword evidence="1" id="KW-1133">Transmembrane helix</keyword>
<evidence type="ECO:0000313" key="2">
    <source>
        <dbReference type="EMBL" id="CAH0374957.1"/>
    </source>
</evidence>
<dbReference type="Proteomes" id="UP000789595">
    <property type="component" value="Unassembled WGS sequence"/>
</dbReference>
<proteinExistence type="predicted"/>
<keyword evidence="1" id="KW-0472">Membrane</keyword>
<protein>
    <submittedName>
        <fullName evidence="2">Uncharacterized protein</fullName>
    </submittedName>
</protein>
<evidence type="ECO:0000256" key="1">
    <source>
        <dbReference type="SAM" id="Phobius"/>
    </source>
</evidence>
<dbReference type="AlphaFoldDB" id="A0A8J2SV81"/>
<feature type="transmembrane region" description="Helical" evidence="1">
    <location>
        <begin position="20"/>
        <end position="41"/>
    </location>
</feature>
<feature type="non-terminal residue" evidence="2">
    <location>
        <position position="1"/>
    </location>
</feature>
<gene>
    <name evidence="2" type="ORF">PECAL_4P22710</name>
</gene>
<dbReference type="EMBL" id="CAKKNE010000004">
    <property type="protein sequence ID" value="CAH0374957.1"/>
    <property type="molecule type" value="Genomic_DNA"/>
</dbReference>
<evidence type="ECO:0000313" key="3">
    <source>
        <dbReference type="Proteomes" id="UP000789595"/>
    </source>
</evidence>
<organism evidence="2 3">
    <name type="scientific">Pelagomonas calceolata</name>
    <dbReference type="NCBI Taxonomy" id="35677"/>
    <lineage>
        <taxon>Eukaryota</taxon>
        <taxon>Sar</taxon>
        <taxon>Stramenopiles</taxon>
        <taxon>Ochrophyta</taxon>
        <taxon>Pelagophyceae</taxon>
        <taxon>Pelagomonadales</taxon>
        <taxon>Pelagomonadaceae</taxon>
        <taxon>Pelagomonas</taxon>
    </lineage>
</organism>
<sequence>LALSWAIRRRREAPRSRDAIDATFLAVMLVYIFLVLLVPLAERDAPPRQVVGRQLDLHAVADQNLDEVLADLPRDRAEQDLFRRADLDPKVRGRQRLGDDAIHFNFVVLDLALAHGLWRLEVLLLLFGVQLCPAGRAPRDCSGAPGWGRKCCREGCAGTDEQRRPSHRCQLRSIYMCRASGDSCRRSLVVLPRSVCHCCMQAGRNSKTSDAPGFPPTLADSGLSLLFKRK</sequence>
<comment type="caution">
    <text evidence="2">The sequence shown here is derived from an EMBL/GenBank/DDBJ whole genome shotgun (WGS) entry which is preliminary data.</text>
</comment>
<keyword evidence="3" id="KW-1185">Reference proteome</keyword>
<name>A0A8J2SV81_9STRA</name>